<dbReference type="KEGG" id="mflg:ABS361_03315"/>
<keyword evidence="9" id="KW-0511">Multifunctional enzyme</keyword>
<evidence type="ECO:0000256" key="10">
    <source>
        <dbReference type="ARBA" id="ARBA00044770"/>
    </source>
</evidence>
<protein>
    <recommendedName>
        <fullName evidence="10">peptidoglycan glycosyltransferase</fullName>
        <ecNumber evidence="10">2.4.99.28</ecNumber>
    </recommendedName>
</protein>
<dbReference type="InterPro" id="IPR023346">
    <property type="entry name" value="Lysozyme-like_dom_sf"/>
</dbReference>
<dbReference type="NCBIfam" id="TIGR02073">
    <property type="entry name" value="PBP_1c"/>
    <property type="match status" value="1"/>
</dbReference>
<evidence type="ECO:0000256" key="11">
    <source>
        <dbReference type="ARBA" id="ARBA00049902"/>
    </source>
</evidence>
<dbReference type="SUPFAM" id="SSF56601">
    <property type="entry name" value="beta-lactamase/transpeptidase-like"/>
    <property type="match status" value="1"/>
</dbReference>
<evidence type="ECO:0000256" key="9">
    <source>
        <dbReference type="ARBA" id="ARBA00023268"/>
    </source>
</evidence>
<accession>A0AAU7XG87</accession>
<sequence length="692" mass="73740">MAGVGLVVGAAVAGGLWNGFRAYAASLPPLDLRVASVQSTTVVDREGRLLRPFTTEDGRWRLPVTAADVDPRFLDMLTAFEDARFRHHAGVDPLAMLRAAGQMVVNRRVVSGGSTLTMQVARLLEPRDDRTIGAKLRQVARAFELERRFSKPEILSLYLNLAPYGGNIEGIRAASFAYFGKEPKRLGVAEAALLVALPQSPETRRPDRNPAAALAARDRVLGRALARHVIAGPEVVRARLDGVPAARLPFPMIAPHAAEAAVAERPDAKLHRLTIDLRLQKSLETLVRDRVEPLGPKLSAAVVVVDNASGEVLASVSGPDYFSAERAGSVDLTAAMRSPGSALKPFIYALAFENGLAHPETMVEDRPTRYGAWAPENFDQSFHGLVTARKALQMSLNMPAVEMLEAVGPARLIARLKGAGAEIAMPKEGGAPGLAVGLGGLGIRLEDLARLYVGLARGGDTVPLVRRVGERFVDRDRLRLTDRVSAWYIADVLRGAPPPVNAPGGRIAYKTGTSYGYRDAWAVGFDRRFTVAVWVGRPDGAPVPGLVGRVVAAPILFDAYQRLGAEPEPIPQPMGALIATTATLPPPLRHMRKDVPKTLAATVDAELKISFPPDGARIDAGFAGGAAPTEASPLALKALGGVPPLVWLVNGVPVSTVEGRRPAFWQPDGAGFAQVSVIDAKGATATVRVRLE</sequence>
<dbReference type="Pfam" id="PF00905">
    <property type="entry name" value="Transpeptidase"/>
    <property type="match status" value="1"/>
</dbReference>
<evidence type="ECO:0000256" key="4">
    <source>
        <dbReference type="ARBA" id="ARBA00022645"/>
    </source>
</evidence>
<dbReference type="Pfam" id="PF06832">
    <property type="entry name" value="BiPBP_C"/>
    <property type="match status" value="1"/>
</dbReference>
<dbReference type="InterPro" id="IPR001264">
    <property type="entry name" value="Glyco_trans_51"/>
</dbReference>
<dbReference type="PANTHER" id="PTHR32282">
    <property type="entry name" value="BINDING PROTEIN TRANSPEPTIDASE, PUTATIVE-RELATED"/>
    <property type="match status" value="1"/>
</dbReference>
<organism evidence="15">
    <name type="scientific">Methyloraptor flagellatus</name>
    <dbReference type="NCBI Taxonomy" id="3162530"/>
    <lineage>
        <taxon>Bacteria</taxon>
        <taxon>Pseudomonadati</taxon>
        <taxon>Pseudomonadota</taxon>
        <taxon>Alphaproteobacteria</taxon>
        <taxon>Hyphomicrobiales</taxon>
        <taxon>Ancalomicrobiaceae</taxon>
        <taxon>Methyloraptor</taxon>
    </lineage>
</organism>
<evidence type="ECO:0000256" key="1">
    <source>
        <dbReference type="ARBA" id="ARBA00004752"/>
    </source>
</evidence>
<dbReference type="Gene3D" id="1.10.3810.10">
    <property type="entry name" value="Biosynthetic peptidoglycan transglycosylase-like"/>
    <property type="match status" value="1"/>
</dbReference>
<evidence type="ECO:0000256" key="2">
    <source>
        <dbReference type="ARBA" id="ARBA00007090"/>
    </source>
</evidence>
<evidence type="ECO:0000256" key="7">
    <source>
        <dbReference type="ARBA" id="ARBA00022679"/>
    </source>
</evidence>
<dbReference type="GO" id="GO:0008658">
    <property type="term" value="F:penicillin binding"/>
    <property type="evidence" value="ECO:0007669"/>
    <property type="project" value="InterPro"/>
</dbReference>
<dbReference type="Pfam" id="PF00912">
    <property type="entry name" value="Transgly"/>
    <property type="match status" value="1"/>
</dbReference>
<feature type="domain" description="Penicillin-binding C-terminal" evidence="14">
    <location>
        <begin position="601"/>
        <end position="689"/>
    </location>
</feature>
<evidence type="ECO:0000259" key="14">
    <source>
        <dbReference type="Pfam" id="PF06832"/>
    </source>
</evidence>
<dbReference type="EC" id="2.4.99.28" evidence="10"/>
<keyword evidence="4" id="KW-0121">Carboxypeptidase</keyword>
<keyword evidence="6" id="KW-0328">Glycosyltransferase</keyword>
<keyword evidence="7" id="KW-0808">Transferase</keyword>
<comment type="catalytic activity">
    <reaction evidence="11">
        <text>[GlcNAc-(1-&gt;4)-Mur2Ac(oyl-L-Ala-gamma-D-Glu-L-Lys-D-Ala-D-Ala)](n)-di-trans,octa-cis-undecaprenyl diphosphate + beta-D-GlcNAc-(1-&gt;4)-Mur2Ac(oyl-L-Ala-gamma-D-Glu-L-Lys-D-Ala-D-Ala)-di-trans,octa-cis-undecaprenyl diphosphate = [GlcNAc-(1-&gt;4)-Mur2Ac(oyl-L-Ala-gamma-D-Glu-L-Lys-D-Ala-D-Ala)](n+1)-di-trans,octa-cis-undecaprenyl diphosphate + di-trans,octa-cis-undecaprenyl diphosphate + H(+)</text>
        <dbReference type="Rhea" id="RHEA:23708"/>
        <dbReference type="Rhea" id="RHEA-COMP:9602"/>
        <dbReference type="Rhea" id="RHEA-COMP:9603"/>
        <dbReference type="ChEBI" id="CHEBI:15378"/>
        <dbReference type="ChEBI" id="CHEBI:58405"/>
        <dbReference type="ChEBI" id="CHEBI:60033"/>
        <dbReference type="ChEBI" id="CHEBI:78435"/>
        <dbReference type="EC" id="2.4.99.28"/>
    </reaction>
</comment>
<dbReference type="GO" id="GO:0030288">
    <property type="term" value="C:outer membrane-bounded periplasmic space"/>
    <property type="evidence" value="ECO:0007669"/>
    <property type="project" value="TreeGrafter"/>
</dbReference>
<proteinExistence type="inferred from homology"/>
<evidence type="ECO:0000256" key="8">
    <source>
        <dbReference type="ARBA" id="ARBA00022801"/>
    </source>
</evidence>
<comment type="similarity">
    <text evidence="2">In the C-terminal section; belongs to the transpeptidase family.</text>
</comment>
<dbReference type="InterPro" id="IPR050396">
    <property type="entry name" value="Glycosyltr_51/Transpeptidase"/>
</dbReference>
<dbReference type="Gene3D" id="3.40.710.10">
    <property type="entry name" value="DD-peptidase/beta-lactamase superfamily"/>
    <property type="match status" value="1"/>
</dbReference>
<dbReference type="InterPro" id="IPR012338">
    <property type="entry name" value="Beta-lactam/transpept-like"/>
</dbReference>
<evidence type="ECO:0000259" key="12">
    <source>
        <dbReference type="Pfam" id="PF00905"/>
    </source>
</evidence>
<evidence type="ECO:0000256" key="6">
    <source>
        <dbReference type="ARBA" id="ARBA00022676"/>
    </source>
</evidence>
<dbReference type="InterPro" id="IPR001460">
    <property type="entry name" value="PCN-bd_Tpept"/>
</dbReference>
<comment type="pathway">
    <text evidence="1">Cell wall biogenesis; peptidoglycan biosynthesis.</text>
</comment>
<dbReference type="AlphaFoldDB" id="A0AAU7XG87"/>
<comment type="similarity">
    <text evidence="3">In the N-terminal section; belongs to the glycosyltransferase 51 family.</text>
</comment>
<name>A0AAU7XG87_9HYPH</name>
<gene>
    <name evidence="15" type="primary">pbpC</name>
    <name evidence="15" type="ORF">ABS361_03315</name>
</gene>
<dbReference type="GO" id="GO:0009252">
    <property type="term" value="P:peptidoglycan biosynthetic process"/>
    <property type="evidence" value="ECO:0007669"/>
    <property type="project" value="InterPro"/>
</dbReference>
<dbReference type="InterPro" id="IPR036950">
    <property type="entry name" value="PBP_transglycosylase"/>
</dbReference>
<evidence type="ECO:0000256" key="5">
    <source>
        <dbReference type="ARBA" id="ARBA00022670"/>
    </source>
</evidence>
<dbReference type="GO" id="GO:0004180">
    <property type="term" value="F:carboxypeptidase activity"/>
    <property type="evidence" value="ECO:0007669"/>
    <property type="project" value="UniProtKB-KW"/>
</dbReference>
<evidence type="ECO:0000256" key="3">
    <source>
        <dbReference type="ARBA" id="ARBA00007739"/>
    </source>
</evidence>
<feature type="domain" description="Glycosyl transferase family 51" evidence="13">
    <location>
        <begin position="56"/>
        <end position="223"/>
    </location>
</feature>
<reference evidence="15" key="1">
    <citation type="submission" date="2024-06" db="EMBL/GenBank/DDBJ databases">
        <title>Methylostella associata gen. nov., sp. nov., a novel Ancalomicrobiaceae-affiliated facultatively methylotrophic bacteria that feed on methanotrophs of the genus Methylococcus.</title>
        <authorList>
            <person name="Saltykova V."/>
            <person name="Danilova O.V."/>
            <person name="Oshkin I.Y."/>
            <person name="Belova S.E."/>
            <person name="Pimenov N.V."/>
            <person name="Dedysh S.N."/>
        </authorList>
    </citation>
    <scope>NUCLEOTIDE SEQUENCE</scope>
    <source>
        <strain evidence="15">S20</strain>
    </source>
</reference>
<keyword evidence="8" id="KW-0378">Hydrolase</keyword>
<evidence type="ECO:0000259" key="13">
    <source>
        <dbReference type="Pfam" id="PF00912"/>
    </source>
</evidence>
<dbReference type="GO" id="GO:0008955">
    <property type="term" value="F:peptidoglycan glycosyltransferase activity"/>
    <property type="evidence" value="ECO:0007669"/>
    <property type="project" value="UniProtKB-EC"/>
</dbReference>
<dbReference type="InterPro" id="IPR011815">
    <property type="entry name" value="PBP_1c"/>
</dbReference>
<dbReference type="SUPFAM" id="SSF53955">
    <property type="entry name" value="Lysozyme-like"/>
    <property type="match status" value="1"/>
</dbReference>
<evidence type="ECO:0000313" key="15">
    <source>
        <dbReference type="EMBL" id="XBY46797.1"/>
    </source>
</evidence>
<feature type="domain" description="Penicillin-binding protein transpeptidase" evidence="12">
    <location>
        <begin position="301"/>
        <end position="526"/>
    </location>
</feature>
<dbReference type="InterPro" id="IPR009647">
    <property type="entry name" value="PBP_C"/>
</dbReference>
<keyword evidence="5" id="KW-0645">Protease</keyword>
<dbReference type="PANTHER" id="PTHR32282:SF15">
    <property type="entry name" value="PENICILLIN-BINDING PROTEIN 1C"/>
    <property type="match status" value="1"/>
</dbReference>
<dbReference type="GO" id="GO:0006508">
    <property type="term" value="P:proteolysis"/>
    <property type="evidence" value="ECO:0007669"/>
    <property type="project" value="UniProtKB-KW"/>
</dbReference>
<dbReference type="EMBL" id="CP158568">
    <property type="protein sequence ID" value="XBY46797.1"/>
    <property type="molecule type" value="Genomic_DNA"/>
</dbReference>